<feature type="transmembrane region" description="Helical" evidence="1">
    <location>
        <begin position="87"/>
        <end position="109"/>
    </location>
</feature>
<comment type="caution">
    <text evidence="2">The sequence shown here is derived from an EMBL/GenBank/DDBJ whole genome shotgun (WGS) entry which is preliminary data.</text>
</comment>
<accession>A0A849AP17</accession>
<keyword evidence="1" id="KW-0812">Transmembrane</keyword>
<organism evidence="2 3">
    <name type="scientific">Brevibacterium luteolum</name>
    <dbReference type="NCBI Taxonomy" id="199591"/>
    <lineage>
        <taxon>Bacteria</taxon>
        <taxon>Bacillati</taxon>
        <taxon>Actinomycetota</taxon>
        <taxon>Actinomycetes</taxon>
        <taxon>Micrococcales</taxon>
        <taxon>Brevibacteriaceae</taxon>
        <taxon>Brevibacterium</taxon>
    </lineage>
</organism>
<keyword evidence="1" id="KW-0472">Membrane</keyword>
<evidence type="ECO:0000256" key="1">
    <source>
        <dbReference type="SAM" id="Phobius"/>
    </source>
</evidence>
<dbReference type="Pfam" id="PF13630">
    <property type="entry name" value="SdpI"/>
    <property type="match status" value="1"/>
</dbReference>
<evidence type="ECO:0000313" key="2">
    <source>
        <dbReference type="EMBL" id="NNG78387.1"/>
    </source>
</evidence>
<keyword evidence="1" id="KW-1133">Transmembrane helix</keyword>
<name>A0A849AP17_9MICO</name>
<sequence>MTDLIVSLTTAVSLGIAGVMLAAVAYRGHRGTLPRNLWVGLRPAALMESDDAWVAGHRAAARHLCIAGAGLIVSAVAIVFLTEAAVAVVALAGCAWVLAWVFIAARVAVRAAERS</sequence>
<evidence type="ECO:0000313" key="3">
    <source>
        <dbReference type="Proteomes" id="UP000549517"/>
    </source>
</evidence>
<dbReference type="AlphaFoldDB" id="A0A849AP17"/>
<dbReference type="Proteomes" id="UP000549517">
    <property type="component" value="Unassembled WGS sequence"/>
</dbReference>
<dbReference type="InterPro" id="IPR025962">
    <property type="entry name" value="SdpI/YhfL"/>
</dbReference>
<proteinExistence type="predicted"/>
<dbReference type="RefSeq" id="WP_170273460.1">
    <property type="nucleotide sequence ID" value="NZ_BAAAKH010000002.1"/>
</dbReference>
<dbReference type="EMBL" id="JABEMC010000001">
    <property type="protein sequence ID" value="NNG78387.1"/>
    <property type="molecule type" value="Genomic_DNA"/>
</dbReference>
<feature type="transmembrane region" description="Helical" evidence="1">
    <location>
        <begin position="64"/>
        <end position="81"/>
    </location>
</feature>
<feature type="transmembrane region" description="Helical" evidence="1">
    <location>
        <begin position="6"/>
        <end position="26"/>
    </location>
</feature>
<reference evidence="2 3" key="1">
    <citation type="submission" date="2020-05" db="EMBL/GenBank/DDBJ databases">
        <title>MicrobeNet Type strains.</title>
        <authorList>
            <person name="Nicholson A.C."/>
        </authorList>
    </citation>
    <scope>NUCLEOTIDE SEQUENCE [LARGE SCALE GENOMIC DNA]</scope>
    <source>
        <strain evidence="2 3">CCUG 46604</strain>
    </source>
</reference>
<protein>
    <submittedName>
        <fullName evidence="2">SdpI family protein</fullName>
    </submittedName>
</protein>
<gene>
    <name evidence="2" type="ORF">HLA91_03225</name>
</gene>